<dbReference type="AlphaFoldDB" id="A0A8J1XX63"/>
<comment type="caution">
    <text evidence="1">The sequence shown here is derived from an EMBL/GenBank/DDBJ whole genome shotgun (WGS) entry which is preliminary data.</text>
</comment>
<name>A0A8J1XX63_OWEFU</name>
<gene>
    <name evidence="1" type="ORF">OFUS_LOCUS16529</name>
</gene>
<evidence type="ECO:0000313" key="1">
    <source>
        <dbReference type="EMBL" id="CAH1791451.1"/>
    </source>
</evidence>
<organism evidence="1 2">
    <name type="scientific">Owenia fusiformis</name>
    <name type="common">Polychaete worm</name>
    <dbReference type="NCBI Taxonomy" id="6347"/>
    <lineage>
        <taxon>Eukaryota</taxon>
        <taxon>Metazoa</taxon>
        <taxon>Spiralia</taxon>
        <taxon>Lophotrochozoa</taxon>
        <taxon>Annelida</taxon>
        <taxon>Polychaeta</taxon>
        <taxon>Sedentaria</taxon>
        <taxon>Canalipalpata</taxon>
        <taxon>Sabellida</taxon>
        <taxon>Oweniida</taxon>
        <taxon>Oweniidae</taxon>
        <taxon>Owenia</taxon>
    </lineage>
</organism>
<dbReference type="EMBL" id="CAIIXF020000008">
    <property type="protein sequence ID" value="CAH1791451.1"/>
    <property type="molecule type" value="Genomic_DNA"/>
</dbReference>
<proteinExistence type="predicted"/>
<sequence length="205" mass="23225">MPIGKFRVPSNIKAIKNGEFIETISTPKIVLMKICDGMFSAVNDNGVDIRNYQIWPITGITNVCNAYGTCAGVFLTHNQMARLIDNLPHVTEKFMEIESKKKVDVKEWDVVLGAQFRLSVHPKFRRVNIRGYHLNTYSDDPRKHLPDRNGIVMTRAVFELFVDSLIKYGLVQPTEPHCVITGHAEKSEADSCSECSYFDPVDFSN</sequence>
<protein>
    <submittedName>
        <fullName evidence="1">Uncharacterized protein</fullName>
    </submittedName>
</protein>
<dbReference type="Proteomes" id="UP000749559">
    <property type="component" value="Unassembled WGS sequence"/>
</dbReference>
<reference evidence="1" key="1">
    <citation type="submission" date="2022-03" db="EMBL/GenBank/DDBJ databases">
        <authorList>
            <person name="Martin C."/>
        </authorList>
    </citation>
    <scope>NUCLEOTIDE SEQUENCE</scope>
</reference>
<accession>A0A8J1XX63</accession>
<keyword evidence="2" id="KW-1185">Reference proteome</keyword>
<evidence type="ECO:0000313" key="2">
    <source>
        <dbReference type="Proteomes" id="UP000749559"/>
    </source>
</evidence>